<dbReference type="EMBL" id="BOMV01000007">
    <property type="protein sequence ID" value="GIE93671.1"/>
    <property type="molecule type" value="Genomic_DNA"/>
</dbReference>
<protein>
    <submittedName>
        <fullName evidence="1">Uncharacterized protein</fullName>
    </submittedName>
</protein>
<evidence type="ECO:0000313" key="1">
    <source>
        <dbReference type="EMBL" id="GIE93671.1"/>
    </source>
</evidence>
<accession>A0A919JZ81</accession>
<keyword evidence="2" id="KW-1185">Reference proteome</keyword>
<evidence type="ECO:0000313" key="2">
    <source>
        <dbReference type="Proteomes" id="UP000636960"/>
    </source>
</evidence>
<comment type="caution">
    <text evidence="1">The sequence shown here is derived from an EMBL/GenBank/DDBJ whole genome shotgun (WGS) entry which is preliminary data.</text>
</comment>
<reference evidence="1" key="1">
    <citation type="submission" date="2021-01" db="EMBL/GenBank/DDBJ databases">
        <title>Whole genome shotgun sequence of Actinoplanes rishiriensis NBRC 108556.</title>
        <authorList>
            <person name="Komaki H."/>
            <person name="Tamura T."/>
        </authorList>
    </citation>
    <scope>NUCLEOTIDE SEQUENCE</scope>
    <source>
        <strain evidence="1">NBRC 108556</strain>
    </source>
</reference>
<name>A0A919JZ81_9ACTN</name>
<dbReference type="Proteomes" id="UP000636960">
    <property type="component" value="Unassembled WGS sequence"/>
</dbReference>
<sequence length="166" mass="18398">MATIEVDEDTKRTLSFAARMARLTEGQIVRRLIETGPWAEERAPSPPGVEGVAIYADYEGHRVRARYLEPGRVHIVDGPLAGQTFKTPTAAARAVIRHFNPAVNDNRNGWTFWQIDEAGVRKPLQSIRPGAQRPGRGSLRGRLVLSDDWDSDEVNEGIARDFGLAP</sequence>
<dbReference type="AlphaFoldDB" id="A0A919JZ81"/>
<gene>
    <name evidence="1" type="ORF">Ari01nite_11360</name>
</gene>
<dbReference type="RefSeq" id="WP_239162496.1">
    <property type="nucleotide sequence ID" value="NZ_BOMV01000007.1"/>
</dbReference>
<proteinExistence type="predicted"/>
<organism evidence="1 2">
    <name type="scientific">Paractinoplanes rishiriensis</name>
    <dbReference type="NCBI Taxonomy" id="1050105"/>
    <lineage>
        <taxon>Bacteria</taxon>
        <taxon>Bacillati</taxon>
        <taxon>Actinomycetota</taxon>
        <taxon>Actinomycetes</taxon>
        <taxon>Micromonosporales</taxon>
        <taxon>Micromonosporaceae</taxon>
        <taxon>Paractinoplanes</taxon>
    </lineage>
</organism>